<feature type="region of interest" description="Disordered" evidence="2">
    <location>
        <begin position="79"/>
        <end position="120"/>
    </location>
</feature>
<protein>
    <submittedName>
        <fullName evidence="3">Uncharacterized protein</fullName>
    </submittedName>
</protein>
<keyword evidence="4" id="KW-1185">Reference proteome</keyword>
<comment type="caution">
    <text evidence="3">The sequence shown here is derived from an EMBL/GenBank/DDBJ whole genome shotgun (WGS) entry which is preliminary data.</text>
</comment>
<dbReference type="Proteomes" id="UP001175353">
    <property type="component" value="Unassembled WGS sequence"/>
</dbReference>
<organism evidence="3 4">
    <name type="scientific">Friedmanniomyces endolithicus</name>
    <dbReference type="NCBI Taxonomy" id="329885"/>
    <lineage>
        <taxon>Eukaryota</taxon>
        <taxon>Fungi</taxon>
        <taxon>Dikarya</taxon>
        <taxon>Ascomycota</taxon>
        <taxon>Pezizomycotina</taxon>
        <taxon>Dothideomycetes</taxon>
        <taxon>Dothideomycetidae</taxon>
        <taxon>Mycosphaerellales</taxon>
        <taxon>Teratosphaeriaceae</taxon>
        <taxon>Friedmanniomyces</taxon>
    </lineage>
</organism>
<feature type="compositionally biased region" description="Low complexity" evidence="2">
    <location>
        <begin position="372"/>
        <end position="384"/>
    </location>
</feature>
<feature type="region of interest" description="Disordered" evidence="2">
    <location>
        <begin position="451"/>
        <end position="499"/>
    </location>
</feature>
<feature type="compositionally biased region" description="Basic residues" evidence="2">
    <location>
        <begin position="481"/>
        <end position="490"/>
    </location>
</feature>
<accession>A0AAN6KWU7</accession>
<feature type="compositionally biased region" description="Acidic residues" evidence="2">
    <location>
        <begin position="746"/>
        <end position="755"/>
    </location>
</feature>
<gene>
    <name evidence="3" type="ORF">LTR91_003222</name>
</gene>
<feature type="region of interest" description="Disordered" evidence="2">
    <location>
        <begin position="737"/>
        <end position="796"/>
    </location>
</feature>
<keyword evidence="1" id="KW-0175">Coiled coil</keyword>
<feature type="coiled-coil region" evidence="1">
    <location>
        <begin position="4"/>
        <end position="31"/>
    </location>
</feature>
<feature type="region of interest" description="Disordered" evidence="2">
    <location>
        <begin position="298"/>
        <end position="339"/>
    </location>
</feature>
<feature type="compositionally biased region" description="Polar residues" evidence="2">
    <location>
        <begin position="92"/>
        <end position="103"/>
    </location>
</feature>
<feature type="region of interest" description="Disordered" evidence="2">
    <location>
        <begin position="367"/>
        <end position="386"/>
    </location>
</feature>
<feature type="compositionally biased region" description="Polar residues" evidence="2">
    <location>
        <begin position="758"/>
        <end position="773"/>
    </location>
</feature>
<dbReference type="EMBL" id="JAUJLE010000016">
    <property type="protein sequence ID" value="KAK1008154.1"/>
    <property type="molecule type" value="Genomic_DNA"/>
</dbReference>
<feature type="compositionally biased region" description="Acidic residues" evidence="2">
    <location>
        <begin position="316"/>
        <end position="330"/>
    </location>
</feature>
<evidence type="ECO:0000313" key="3">
    <source>
        <dbReference type="EMBL" id="KAK1008154.1"/>
    </source>
</evidence>
<reference evidence="3" key="1">
    <citation type="submission" date="2023-06" db="EMBL/GenBank/DDBJ databases">
        <title>Black Yeasts Isolated from many extreme environments.</title>
        <authorList>
            <person name="Coleine C."/>
            <person name="Stajich J.E."/>
            <person name="Selbmann L."/>
        </authorList>
    </citation>
    <scope>NUCLEOTIDE SEQUENCE</scope>
    <source>
        <strain evidence="3">CCFEE 5200</strain>
    </source>
</reference>
<evidence type="ECO:0000256" key="2">
    <source>
        <dbReference type="SAM" id="MobiDB-lite"/>
    </source>
</evidence>
<evidence type="ECO:0000313" key="4">
    <source>
        <dbReference type="Proteomes" id="UP001175353"/>
    </source>
</evidence>
<evidence type="ECO:0000256" key="1">
    <source>
        <dbReference type="SAM" id="Coils"/>
    </source>
</evidence>
<sequence length="877" mass="97158">MDLITQLHCRNAALETELRLVKEQLAQAHANANYLLSTFTSQQTQQERITIGQLQARLDVVLAENASLRSHTLVQKHLGVSQSAHPLRTGPERSQVQSLQAQLPSPLASADEQSPASDHDGYFANADDLLGFQAEDDIASDEVEDSPTQATNTPVHVAHSDSSSLLATPLVQQIDLFQAAQHSVGNKRNGELSHTINHADGTTSFVMLTPESPLPGLSGPINSSPAFQTPTRPRWGFTFSDRTYLLGQACWIEDMDDAEYASKWRDIARRRPRQTAAEWQEYYERMIRLDFHEQQAGKAEARDVTKGAGGELGELREDEASETEEVEIEASSESLQTVDDNTRIKPCESEEVIEIMQQGDTTKIVKEAAVQESSSESGNSSPSPIGAEAKFEDLRASRWAPKAMADGRVGILEAASTSEAGMSQYFVELPTVEQYCAEQELVAKHLSAERETDRYGVSSTQADLKQEEQSVGRARGSNSVRGHRGPRSGHGRMGDSTHRGGYNKGPPCCHWPTNHPEVLHSNYAHDPSTLRTVMITNIHPGNTLADVLDKVYGGTILTATYLPLSEMRTKPAMQTDSVMVTFLYASDACVFAKDCAKHFLFYWSEKWESPIKATVTHIQTPVRIPGHVPGIQQIRNDGLSRVIYLQDNGNTEPECVISAVLSVLAPRSARSYQYAKYPLRMGRNRDGVLFFEFATVEDAVIVKQTVDGVRFNFEHMGSGYLEDPCEKRERAEPYVYPDSVATSVSDDQEDDEEGSTDIGASQYSAEKQQSSVASPDATDETPPSEQPLTGIRSVPDTVPRTVWSMTGDIEAAKAFMASATRARAREGQYRRRHQPRYEVERWASLPDQMRVAEVIEQRAKGYLPRRKGRKVWFEGGP</sequence>
<proteinExistence type="predicted"/>
<name>A0AAN6KWU7_9PEZI</name>
<dbReference type="AlphaFoldDB" id="A0AAN6KWU7"/>